<organism evidence="2 3">
    <name type="scientific">Rhodoferax ferrireducens</name>
    <dbReference type="NCBI Taxonomy" id="192843"/>
    <lineage>
        <taxon>Bacteria</taxon>
        <taxon>Pseudomonadati</taxon>
        <taxon>Pseudomonadota</taxon>
        <taxon>Betaproteobacteria</taxon>
        <taxon>Burkholderiales</taxon>
        <taxon>Comamonadaceae</taxon>
        <taxon>Rhodoferax</taxon>
    </lineage>
</organism>
<name>A0A1W9KS23_9BURK</name>
<sequence>MLAKMTSKNQVTLPKSITQIVGTPEYFEVEVKAGQIVLTPVRIQRADAVRAKLAELNLSETDVADAVNWARQ</sequence>
<proteinExistence type="predicted"/>
<dbReference type="AlphaFoldDB" id="A0A1W9KS23"/>
<dbReference type="InterPro" id="IPR007159">
    <property type="entry name" value="SpoVT-AbrB_dom"/>
</dbReference>
<dbReference type="SMART" id="SM00966">
    <property type="entry name" value="SpoVT_AbrB"/>
    <property type="match status" value="1"/>
</dbReference>
<dbReference type="SUPFAM" id="SSF89447">
    <property type="entry name" value="AbrB/MazE/MraZ-like"/>
    <property type="match status" value="1"/>
</dbReference>
<dbReference type="EMBL" id="MTEI01000010">
    <property type="protein sequence ID" value="OQW87153.1"/>
    <property type="molecule type" value="Genomic_DNA"/>
</dbReference>
<evidence type="ECO:0000313" key="3">
    <source>
        <dbReference type="Proteomes" id="UP000192505"/>
    </source>
</evidence>
<dbReference type="Proteomes" id="UP000192505">
    <property type="component" value="Unassembled WGS sequence"/>
</dbReference>
<comment type="caution">
    <text evidence="2">The sequence shown here is derived from an EMBL/GenBank/DDBJ whole genome shotgun (WGS) entry which is preliminary data.</text>
</comment>
<evidence type="ECO:0000313" key="2">
    <source>
        <dbReference type="EMBL" id="OQW87153.1"/>
    </source>
</evidence>
<dbReference type="InterPro" id="IPR037914">
    <property type="entry name" value="SpoVT-AbrB_sf"/>
</dbReference>
<accession>A0A1W9KS23</accession>
<evidence type="ECO:0000259" key="1">
    <source>
        <dbReference type="SMART" id="SM00966"/>
    </source>
</evidence>
<feature type="domain" description="SpoVT-AbrB" evidence="1">
    <location>
        <begin position="3"/>
        <end position="46"/>
    </location>
</feature>
<reference evidence="2 3" key="1">
    <citation type="submission" date="2017-01" db="EMBL/GenBank/DDBJ databases">
        <title>Novel large sulfur bacteria in the metagenomes of groundwater-fed chemosynthetic microbial mats in the Lake Huron basin.</title>
        <authorList>
            <person name="Sharrar A.M."/>
            <person name="Flood B.E."/>
            <person name="Bailey J.V."/>
            <person name="Jones D.S."/>
            <person name="Biddanda B."/>
            <person name="Ruberg S.A."/>
            <person name="Marcus D.N."/>
            <person name="Dick G.J."/>
        </authorList>
    </citation>
    <scope>NUCLEOTIDE SEQUENCE [LARGE SCALE GENOMIC DNA]</scope>
    <source>
        <strain evidence="2">A7</strain>
    </source>
</reference>
<dbReference type="GO" id="GO:0003677">
    <property type="term" value="F:DNA binding"/>
    <property type="evidence" value="ECO:0007669"/>
    <property type="project" value="InterPro"/>
</dbReference>
<gene>
    <name evidence="2" type="ORF">BWK72_14425</name>
</gene>
<protein>
    <submittedName>
        <fullName evidence="2">AbrB family transcriptional regulator</fullName>
    </submittedName>
</protein>